<keyword evidence="16" id="KW-0406">Ion transport</keyword>
<evidence type="ECO:0000256" key="18">
    <source>
        <dbReference type="ARBA" id="ARBA00023136"/>
    </source>
</evidence>
<keyword evidence="14" id="KW-0560">Oxidoreductase</keyword>
<dbReference type="Gene3D" id="1.20.58.340">
    <property type="entry name" value="Magnesium transport protein CorA, transmembrane region"/>
    <property type="match status" value="2"/>
</dbReference>
<keyword evidence="13 20" id="KW-1133">Transmembrane helix</keyword>
<evidence type="ECO:0000256" key="17">
    <source>
        <dbReference type="ARBA" id="ARBA00023128"/>
    </source>
</evidence>
<feature type="transmembrane region" description="Helical" evidence="20">
    <location>
        <begin position="299"/>
        <end position="320"/>
    </location>
</feature>
<dbReference type="CDD" id="cd12823">
    <property type="entry name" value="Mrs2_Mfm1p-like"/>
    <property type="match status" value="2"/>
</dbReference>
<accession>A0A6G0XUS1</accession>
<dbReference type="InterPro" id="IPR002680">
    <property type="entry name" value="AOX"/>
</dbReference>
<evidence type="ECO:0000256" key="20">
    <source>
        <dbReference type="SAM" id="Phobius"/>
    </source>
</evidence>
<dbReference type="VEuPathDB" id="FungiDB:AeMF1_001443"/>
<evidence type="ECO:0000256" key="9">
    <source>
        <dbReference type="ARBA" id="ARBA00022792"/>
    </source>
</evidence>
<dbReference type="Pfam" id="PF01786">
    <property type="entry name" value="AOX"/>
    <property type="match status" value="1"/>
</dbReference>
<comment type="similarity">
    <text evidence="4">Belongs to the alternative oxidase family.</text>
</comment>
<keyword evidence="7 20" id="KW-0812">Transmembrane</keyword>
<evidence type="ECO:0000256" key="5">
    <source>
        <dbReference type="ARBA" id="ARBA00022448"/>
    </source>
</evidence>
<evidence type="ECO:0000256" key="4">
    <source>
        <dbReference type="ARBA" id="ARBA00008388"/>
    </source>
</evidence>
<dbReference type="InterPro" id="IPR038659">
    <property type="entry name" value="AOX_sf"/>
</dbReference>
<comment type="function">
    <text evidence="19">Catalyzes cyanide-resistant oxygen consumption. May increase respiration when the cytochrome respiratory pathway is restricted, or in response to low temperatures.</text>
</comment>
<keyword evidence="15" id="KW-0408">Iron</keyword>
<evidence type="ECO:0000313" key="22">
    <source>
        <dbReference type="Proteomes" id="UP000481153"/>
    </source>
</evidence>
<dbReference type="FunFam" id="1.20.1260.140:FF:000002">
    <property type="entry name" value="Alternative oxidase"/>
    <property type="match status" value="1"/>
</dbReference>
<keyword evidence="8" id="KW-0479">Metal-binding</keyword>
<comment type="caution">
    <text evidence="21">The sequence shown here is derived from an EMBL/GenBank/DDBJ whole genome shotgun (WGS) entry which is preliminary data.</text>
</comment>
<evidence type="ECO:0000256" key="7">
    <source>
        <dbReference type="ARBA" id="ARBA00022692"/>
    </source>
</evidence>
<keyword evidence="10" id="KW-0460">Magnesium</keyword>
<comment type="subcellular location">
    <subcellularLocation>
        <location evidence="2">Membrane</location>
        <topology evidence="2">Multi-pass membrane protein</topology>
    </subcellularLocation>
    <subcellularLocation>
        <location evidence="3">Mitochondrion inner membrane</location>
    </subcellularLocation>
</comment>
<keyword evidence="9" id="KW-0999">Mitochondrion inner membrane</keyword>
<evidence type="ECO:0000256" key="13">
    <source>
        <dbReference type="ARBA" id="ARBA00022989"/>
    </source>
</evidence>
<comment type="cofactor">
    <cofactor evidence="1">
        <name>Fe cation</name>
        <dbReference type="ChEBI" id="CHEBI:24875"/>
    </cofactor>
</comment>
<evidence type="ECO:0000256" key="1">
    <source>
        <dbReference type="ARBA" id="ARBA00001962"/>
    </source>
</evidence>
<evidence type="ECO:0008006" key="23">
    <source>
        <dbReference type="Google" id="ProtNLM"/>
    </source>
</evidence>
<organism evidence="21 22">
    <name type="scientific">Aphanomyces euteiches</name>
    <dbReference type="NCBI Taxonomy" id="100861"/>
    <lineage>
        <taxon>Eukaryota</taxon>
        <taxon>Sar</taxon>
        <taxon>Stramenopiles</taxon>
        <taxon>Oomycota</taxon>
        <taxon>Saprolegniomycetes</taxon>
        <taxon>Saprolegniales</taxon>
        <taxon>Verrucalvaceae</taxon>
        <taxon>Aphanomyces</taxon>
    </lineage>
</organism>
<dbReference type="EMBL" id="VJMJ01000010">
    <property type="protein sequence ID" value="KAF0744131.1"/>
    <property type="molecule type" value="Genomic_DNA"/>
</dbReference>
<gene>
    <name evidence="21" type="ORF">Ae201684_001273</name>
</gene>
<dbReference type="GO" id="GO:0009916">
    <property type="term" value="F:alternative oxidase activity"/>
    <property type="evidence" value="ECO:0007669"/>
    <property type="project" value="InterPro"/>
</dbReference>
<keyword evidence="18 20" id="KW-0472">Membrane</keyword>
<keyword evidence="22" id="KW-1185">Reference proteome</keyword>
<evidence type="ECO:0000256" key="11">
    <source>
        <dbReference type="ARBA" id="ARBA00022946"/>
    </source>
</evidence>
<keyword evidence="6" id="KW-0679">Respiratory chain</keyword>
<keyword evidence="12" id="KW-0249">Electron transport</keyword>
<evidence type="ECO:0000313" key="21">
    <source>
        <dbReference type="EMBL" id="KAF0744131.1"/>
    </source>
</evidence>
<protein>
    <recommendedName>
        <fullName evidence="23">Alternative oxidase</fullName>
    </recommendedName>
</protein>
<evidence type="ECO:0000256" key="14">
    <source>
        <dbReference type="ARBA" id="ARBA00023002"/>
    </source>
</evidence>
<keyword evidence="5" id="KW-0813">Transport</keyword>
<dbReference type="GO" id="GO:0005743">
    <property type="term" value="C:mitochondrial inner membrane"/>
    <property type="evidence" value="ECO:0007669"/>
    <property type="project" value="UniProtKB-SubCell"/>
</dbReference>
<dbReference type="Gene3D" id="2.40.128.330">
    <property type="match status" value="2"/>
</dbReference>
<evidence type="ECO:0000256" key="2">
    <source>
        <dbReference type="ARBA" id="ARBA00004141"/>
    </source>
</evidence>
<dbReference type="GO" id="GO:0015095">
    <property type="term" value="F:magnesium ion transmembrane transporter activity"/>
    <property type="evidence" value="ECO:0007669"/>
    <property type="project" value="TreeGrafter"/>
</dbReference>
<dbReference type="Proteomes" id="UP000481153">
    <property type="component" value="Unassembled WGS sequence"/>
</dbReference>
<dbReference type="InterPro" id="IPR039204">
    <property type="entry name" value="MRS2-like"/>
</dbReference>
<dbReference type="Gene3D" id="1.20.1260.140">
    <property type="entry name" value="Alternative oxidase"/>
    <property type="match status" value="1"/>
</dbReference>
<dbReference type="VEuPathDB" id="FungiDB:AeMF1_001444"/>
<evidence type="ECO:0000256" key="16">
    <source>
        <dbReference type="ARBA" id="ARBA00023065"/>
    </source>
</evidence>
<evidence type="ECO:0000256" key="12">
    <source>
        <dbReference type="ARBA" id="ARBA00022982"/>
    </source>
</evidence>
<keyword evidence="11" id="KW-0809">Transit peptide</keyword>
<dbReference type="GO" id="GO:0046872">
    <property type="term" value="F:metal ion binding"/>
    <property type="evidence" value="ECO:0007669"/>
    <property type="project" value="UniProtKB-KW"/>
</dbReference>
<feature type="transmembrane region" description="Helical" evidence="20">
    <location>
        <begin position="920"/>
        <end position="942"/>
    </location>
</feature>
<evidence type="ECO:0000256" key="8">
    <source>
        <dbReference type="ARBA" id="ARBA00022723"/>
    </source>
</evidence>
<proteinExistence type="inferred from homology"/>
<evidence type="ECO:0000256" key="15">
    <source>
        <dbReference type="ARBA" id="ARBA00023004"/>
    </source>
</evidence>
<reference evidence="21 22" key="1">
    <citation type="submission" date="2019-07" db="EMBL/GenBank/DDBJ databases">
        <title>Genomics analysis of Aphanomyces spp. identifies a new class of oomycete effector associated with host adaptation.</title>
        <authorList>
            <person name="Gaulin E."/>
        </authorList>
    </citation>
    <scope>NUCLEOTIDE SEQUENCE [LARGE SCALE GENOMIC DNA]</scope>
    <source>
        <strain evidence="21 22">ATCC 201684</strain>
    </source>
</reference>
<dbReference type="CDD" id="cd01053">
    <property type="entry name" value="AOX"/>
    <property type="match status" value="1"/>
</dbReference>
<sequence>MRTIDNASLHEEFLSATTENDDSEPVVSLILPDGKNMAWEFDVQGLCIRREVSREDMLHRILDATKTSTSTRLPGIRLRDFRQLDQAYSASDKPSIVVRQQAILVNLGPIRALVLRRSCFVFGNLPDDVISQLKAAFVATVGESPSAPFEFSALEAILSTIFTRFALKFDAIQPEAGVLLNTIANLERPRDEFERLRTIQSSLNELKTQGDGLHHLLVSLLDNEEDLALMHLTKLYDEPDLDFHTMDMEYVTTLIEIYLQKIATTLSAIALTTKKADNTESSLNLKWTSKRNQLLMVDIPLKVLFLGAYIGAFVTAIPAMNVVSNLATVDGVFWGLFGCLIVFCAWLYFFAVSHLRKHGVFVGFKAPTPAAPVDSFLTSTLVFDPQPKETLGKRSALQFDSTGGAQSIDVTRHDVLQMTQGAALASGLNNQESTVTRRGSTRRRRSASISARVDVQAVHMRDLRMLDNTLTLANEYTIAVRQQAILVNCGPMQAIILRNKCLIFLPPGGKSLAATLQTQFKSHMSDAKQHESHGFEFTALEAILSTMCFVVAKEQHKISSVGGEQLDLMAKDETNFSVLENLRAVKNAMSELESHVNGLRTMLMTLLDNEEDLHTMHLTKLFKEPQIVQDLFSFDTEETETLLESYLQTIHGARTAVTLMIKSIENTEAIVMLKLDIKRNYLIIIDLIMTLVGTLIAVPNFYVNAFATNLNSHLQEVNGVFWAITASAFVFPAIMYMISMHYFRKEGFSMSCSALLAQLAIVGCSRPGAFQDTSQVGHAFYAAVIKAPAAEIPTVWENPIPHPIYTADEVDHIQETHRNPKEMHAKVALFAVRCLRGGFDLVYGYKGPGGGMKPNDWINRCLFLETVAGVPGMVAGMLRHLRSLRTMQRDQGWIHTLLEEAENERMHLLIFMTIKAPGPIFRTMVVGGQGVFFNLFFFTYLISPKTCHRFVGYLEEEAVHTYTAMVEDIEAGQFGNWKTEVAPLIARKYYHLADDATMLDMIKCIRADEANHRDVNHTFANLDWAKDVNPFLHVHRKEVPSTEA</sequence>
<dbReference type="PANTHER" id="PTHR13890">
    <property type="entry name" value="RNA SPLICING PROTEIN MRS2, MITOCHONDRIAL"/>
    <property type="match status" value="1"/>
</dbReference>
<evidence type="ECO:0000256" key="3">
    <source>
        <dbReference type="ARBA" id="ARBA00004273"/>
    </source>
</evidence>
<evidence type="ECO:0000256" key="19">
    <source>
        <dbReference type="ARBA" id="ARBA00025285"/>
    </source>
</evidence>
<evidence type="ECO:0000256" key="6">
    <source>
        <dbReference type="ARBA" id="ARBA00022660"/>
    </source>
</evidence>
<dbReference type="AlphaFoldDB" id="A0A6G0XUS1"/>
<dbReference type="PANTHER" id="PTHR13890:SF0">
    <property type="entry name" value="MAGNESIUM TRANSPORTER MRS2 HOMOLOG, MITOCHONDRIAL"/>
    <property type="match status" value="1"/>
</dbReference>
<feature type="transmembrane region" description="Helical" evidence="20">
    <location>
        <begin position="332"/>
        <end position="351"/>
    </location>
</feature>
<feature type="transmembrane region" description="Helical" evidence="20">
    <location>
        <begin position="722"/>
        <end position="743"/>
    </location>
</feature>
<name>A0A6G0XUS1_9STRA</name>
<dbReference type="Pfam" id="PF22099">
    <property type="entry name" value="MRS2-like"/>
    <property type="match status" value="2"/>
</dbReference>
<keyword evidence="17" id="KW-0496">Mitochondrion</keyword>
<evidence type="ECO:0000256" key="10">
    <source>
        <dbReference type="ARBA" id="ARBA00022842"/>
    </source>
</evidence>
<feature type="transmembrane region" description="Helical" evidence="20">
    <location>
        <begin position="681"/>
        <end position="702"/>
    </location>
</feature>